<reference evidence="10" key="1">
    <citation type="journal article" date="2019" name="Int. J. Syst. Evol. Microbiol.">
        <title>The Global Catalogue of Microorganisms (GCM) 10K type strain sequencing project: providing services to taxonomists for standard genome sequencing and annotation.</title>
        <authorList>
            <consortium name="The Broad Institute Genomics Platform"/>
            <consortium name="The Broad Institute Genome Sequencing Center for Infectious Disease"/>
            <person name="Wu L."/>
            <person name="Ma J."/>
        </authorList>
    </citation>
    <scope>NUCLEOTIDE SEQUENCE [LARGE SCALE GENOMIC DNA]</scope>
    <source>
        <strain evidence="10">CGMCC 1.7693</strain>
    </source>
</reference>
<comment type="subcellular location">
    <subcellularLocation>
        <location evidence="8">Cell membrane</location>
        <topology evidence="8">Peripheral membrane protein</topology>
    </subcellularLocation>
    <subcellularLocation>
        <location evidence="1">Membrane</location>
    </subcellularLocation>
</comment>
<dbReference type="PANTHER" id="PTHR11910">
    <property type="entry name" value="ATP SYNTHASE DELTA CHAIN"/>
    <property type="match status" value="1"/>
</dbReference>
<dbReference type="Proteomes" id="UP000641206">
    <property type="component" value="Unassembled WGS sequence"/>
</dbReference>
<sequence length="181" mass="20127">MSNVAVAKRYADALFSLAAEQQKLEQFVADFKVVQPVFQNDKKLAKFLTHPKIDNAKKKQLVVEAFQGVDQTILNTLQLLVDRHRTTIIPTIIDEFISLVNDAKGMADATVYSTRQLSDDEKNHLERSFAVRLGKSAVQLNNIVDPSVLGGMKIRVGNTIYDGTVKGKLDRISRSIVSANK</sequence>
<comment type="function">
    <text evidence="8">F(1)F(0) ATP synthase produces ATP from ADP in the presence of a proton or sodium gradient. F-type ATPases consist of two structural domains, F(1) containing the extramembraneous catalytic core and F(0) containing the membrane proton channel, linked together by a central stalk and a peripheral stalk. During catalysis, ATP synthesis in the catalytic domain of F(1) is coupled via a rotary mechanism of the central stalk subunits to proton translocation.</text>
</comment>
<evidence type="ECO:0000256" key="1">
    <source>
        <dbReference type="ARBA" id="ARBA00004370"/>
    </source>
</evidence>
<evidence type="ECO:0000256" key="7">
    <source>
        <dbReference type="ARBA" id="ARBA00023310"/>
    </source>
</evidence>
<comment type="similarity">
    <text evidence="8">Belongs to the ATPase delta chain family.</text>
</comment>
<keyword evidence="7 8" id="KW-0066">ATP synthesis</keyword>
<dbReference type="NCBIfam" id="TIGR01145">
    <property type="entry name" value="ATP_synt_delta"/>
    <property type="match status" value="1"/>
</dbReference>
<dbReference type="RefSeq" id="WP_188736896.1">
    <property type="nucleotide sequence ID" value="NZ_BMLW01000014.1"/>
</dbReference>
<evidence type="ECO:0000256" key="5">
    <source>
        <dbReference type="ARBA" id="ARBA00023136"/>
    </source>
</evidence>
<dbReference type="SUPFAM" id="SSF47928">
    <property type="entry name" value="N-terminal domain of the delta subunit of the F1F0-ATP synthase"/>
    <property type="match status" value="1"/>
</dbReference>
<name>A0ABQ2P0E8_9BACI</name>
<dbReference type="HAMAP" id="MF_01416">
    <property type="entry name" value="ATP_synth_delta_bact"/>
    <property type="match status" value="1"/>
</dbReference>
<keyword evidence="10" id="KW-1185">Reference proteome</keyword>
<evidence type="ECO:0000256" key="4">
    <source>
        <dbReference type="ARBA" id="ARBA00023065"/>
    </source>
</evidence>
<proteinExistence type="inferred from homology"/>
<dbReference type="PROSITE" id="PS00389">
    <property type="entry name" value="ATPASE_DELTA"/>
    <property type="match status" value="1"/>
</dbReference>
<dbReference type="EMBL" id="BMLW01000014">
    <property type="protein sequence ID" value="GGP15180.1"/>
    <property type="molecule type" value="Genomic_DNA"/>
</dbReference>
<accession>A0ABQ2P0E8</accession>
<dbReference type="PRINTS" id="PR00125">
    <property type="entry name" value="ATPASEDELTA"/>
</dbReference>
<keyword evidence="3 8" id="KW-0375">Hydrogen ion transport</keyword>
<evidence type="ECO:0000256" key="3">
    <source>
        <dbReference type="ARBA" id="ARBA00022781"/>
    </source>
</evidence>
<evidence type="ECO:0000256" key="6">
    <source>
        <dbReference type="ARBA" id="ARBA00023196"/>
    </source>
</evidence>
<evidence type="ECO:0000313" key="9">
    <source>
        <dbReference type="EMBL" id="GGP15180.1"/>
    </source>
</evidence>
<keyword evidence="8" id="KW-1003">Cell membrane</keyword>
<keyword evidence="4 8" id="KW-0406">Ion transport</keyword>
<keyword evidence="5 8" id="KW-0472">Membrane</keyword>
<dbReference type="InterPro" id="IPR026015">
    <property type="entry name" value="ATP_synth_OSCP/delta_N_sf"/>
</dbReference>
<keyword evidence="2 8" id="KW-0813">Transport</keyword>
<dbReference type="InterPro" id="IPR020781">
    <property type="entry name" value="ATPase_OSCP/d_CS"/>
</dbReference>
<organism evidence="9 10">
    <name type="scientific">Oceanobacillus neutriphilus</name>
    <dbReference type="NCBI Taxonomy" id="531815"/>
    <lineage>
        <taxon>Bacteria</taxon>
        <taxon>Bacillati</taxon>
        <taxon>Bacillota</taxon>
        <taxon>Bacilli</taxon>
        <taxon>Bacillales</taxon>
        <taxon>Bacillaceae</taxon>
        <taxon>Oceanobacillus</taxon>
    </lineage>
</organism>
<keyword evidence="6 8" id="KW-0139">CF(1)</keyword>
<comment type="function">
    <text evidence="8">This protein is part of the stalk that links CF(0) to CF(1). It either transmits conformational changes from CF(0) to CF(1) or is implicated in proton conduction.</text>
</comment>
<dbReference type="InterPro" id="IPR000711">
    <property type="entry name" value="ATPase_OSCP/dsu"/>
</dbReference>
<protein>
    <recommendedName>
        <fullName evidence="8">ATP synthase subunit delta</fullName>
    </recommendedName>
    <alternativeName>
        <fullName evidence="8">ATP synthase F(1) sector subunit delta</fullName>
    </alternativeName>
    <alternativeName>
        <fullName evidence="8">F-type ATPase subunit delta</fullName>
        <shortName evidence="8">F-ATPase subunit delta</shortName>
    </alternativeName>
</protein>
<dbReference type="NCBIfam" id="NF004403">
    <property type="entry name" value="PRK05758.2-4"/>
    <property type="match status" value="1"/>
</dbReference>
<dbReference type="Pfam" id="PF00213">
    <property type="entry name" value="OSCP"/>
    <property type="match status" value="1"/>
</dbReference>
<gene>
    <name evidence="8 9" type="primary">atpH</name>
    <name evidence="9" type="ORF">GCM10011346_42150</name>
</gene>
<evidence type="ECO:0000313" key="10">
    <source>
        <dbReference type="Proteomes" id="UP000641206"/>
    </source>
</evidence>
<evidence type="ECO:0000256" key="8">
    <source>
        <dbReference type="HAMAP-Rule" id="MF_01416"/>
    </source>
</evidence>
<evidence type="ECO:0000256" key="2">
    <source>
        <dbReference type="ARBA" id="ARBA00022448"/>
    </source>
</evidence>
<comment type="caution">
    <text evidence="9">The sequence shown here is derived from an EMBL/GenBank/DDBJ whole genome shotgun (WGS) entry which is preliminary data.</text>
</comment>
<dbReference type="Gene3D" id="1.10.520.20">
    <property type="entry name" value="N-terminal domain of the delta subunit of the F1F0-ATP synthase"/>
    <property type="match status" value="1"/>
</dbReference>